<dbReference type="InterPro" id="IPR001567">
    <property type="entry name" value="Pept_M3A_M3B_dom"/>
</dbReference>
<evidence type="ECO:0000313" key="9">
    <source>
        <dbReference type="EMBL" id="KAJ5538942.1"/>
    </source>
</evidence>
<keyword evidence="6 7" id="KW-0482">Metalloprotease</keyword>
<organism evidence="9 10">
    <name type="scientific">Penicillium frequentans</name>
    <dbReference type="NCBI Taxonomy" id="3151616"/>
    <lineage>
        <taxon>Eukaryota</taxon>
        <taxon>Fungi</taxon>
        <taxon>Dikarya</taxon>
        <taxon>Ascomycota</taxon>
        <taxon>Pezizomycotina</taxon>
        <taxon>Eurotiomycetes</taxon>
        <taxon>Eurotiomycetidae</taxon>
        <taxon>Eurotiales</taxon>
        <taxon>Aspergillaceae</taxon>
        <taxon>Penicillium</taxon>
    </lineage>
</organism>
<keyword evidence="4 7" id="KW-0378">Hydrolase</keyword>
<name>A0AAD6CW06_9EURO</name>
<dbReference type="Proteomes" id="UP001220324">
    <property type="component" value="Unassembled WGS sequence"/>
</dbReference>
<keyword evidence="10" id="KW-1185">Reference proteome</keyword>
<dbReference type="InterPro" id="IPR024077">
    <property type="entry name" value="Neurolysin/TOP_dom2"/>
</dbReference>
<dbReference type="Gene3D" id="1.10.1370.10">
    <property type="entry name" value="Neurolysin, domain 3"/>
    <property type="match status" value="1"/>
</dbReference>
<evidence type="ECO:0000256" key="1">
    <source>
        <dbReference type="ARBA" id="ARBA00006040"/>
    </source>
</evidence>
<accession>A0AAD6CW06</accession>
<keyword evidence="5 7" id="KW-0862">Zinc</keyword>
<dbReference type="CDD" id="cd06455">
    <property type="entry name" value="M3A_TOP"/>
    <property type="match status" value="1"/>
</dbReference>
<evidence type="ECO:0000256" key="5">
    <source>
        <dbReference type="ARBA" id="ARBA00022833"/>
    </source>
</evidence>
<dbReference type="SUPFAM" id="SSF55486">
    <property type="entry name" value="Metalloproteases ('zincins'), catalytic domain"/>
    <property type="match status" value="1"/>
</dbReference>
<feature type="domain" description="Peptidase M3A/M3B catalytic" evidence="8">
    <location>
        <begin position="222"/>
        <end position="696"/>
    </location>
</feature>
<keyword evidence="2 7" id="KW-0645">Protease</keyword>
<evidence type="ECO:0000313" key="10">
    <source>
        <dbReference type="Proteomes" id="UP001220324"/>
    </source>
</evidence>
<reference evidence="9 10" key="1">
    <citation type="journal article" date="2023" name="IMA Fungus">
        <title>Comparative genomic study of the Penicillium genus elucidates a diverse pangenome and 15 lateral gene transfer events.</title>
        <authorList>
            <person name="Petersen C."/>
            <person name="Sorensen T."/>
            <person name="Nielsen M.R."/>
            <person name="Sondergaard T.E."/>
            <person name="Sorensen J.L."/>
            <person name="Fitzpatrick D.A."/>
            <person name="Frisvad J.C."/>
            <person name="Nielsen K.L."/>
        </authorList>
    </citation>
    <scope>NUCLEOTIDE SEQUENCE [LARGE SCALE GENOMIC DNA]</scope>
    <source>
        <strain evidence="9 10">IBT 35679</strain>
    </source>
</reference>
<dbReference type="Gene3D" id="1.20.1050.40">
    <property type="entry name" value="Endopeptidase. Chain P, domain 1"/>
    <property type="match status" value="1"/>
</dbReference>
<gene>
    <name evidence="9" type="ORF">N7494_008421</name>
</gene>
<comment type="cofactor">
    <cofactor evidence="7">
        <name>Zn(2+)</name>
        <dbReference type="ChEBI" id="CHEBI:29105"/>
    </cofactor>
    <text evidence="7">Binds 1 zinc ion.</text>
</comment>
<proteinExistence type="inferred from homology"/>
<dbReference type="Gene3D" id="3.40.390.10">
    <property type="entry name" value="Collagenase (Catalytic Domain)"/>
    <property type="match status" value="1"/>
</dbReference>
<dbReference type="GO" id="GO:0005758">
    <property type="term" value="C:mitochondrial intermembrane space"/>
    <property type="evidence" value="ECO:0007669"/>
    <property type="project" value="TreeGrafter"/>
</dbReference>
<evidence type="ECO:0000256" key="6">
    <source>
        <dbReference type="ARBA" id="ARBA00023049"/>
    </source>
</evidence>
<evidence type="ECO:0000256" key="2">
    <source>
        <dbReference type="ARBA" id="ARBA00022670"/>
    </source>
</evidence>
<comment type="caution">
    <text evidence="9">The sequence shown here is derived from an EMBL/GenBank/DDBJ whole genome shotgun (WGS) entry which is preliminary data.</text>
</comment>
<dbReference type="GO" id="GO:0006518">
    <property type="term" value="P:peptide metabolic process"/>
    <property type="evidence" value="ECO:0007669"/>
    <property type="project" value="TreeGrafter"/>
</dbReference>
<sequence length="699" mass="80663">MSLPQPLPRVPTAEEIVPSMQQIIHQSQKVRDQVLKTTTPSTATFSNTMLPMAQVENAVQGEIGMIYMLQYGSPSLKVQEAFNKAQKLYLEALELWGANEPLFRLLQAARGKPEFHTLDPESQHLLEKELLKYKHNGHGILEPGNVELYLKRRTEIEGLLSTFNQNVTMENGGVSFTLEELAGVPDDELAKWLDDQEVVTNEHEKEKKKFVPFANGGTRAILTYADRPETRKKMYLADDLKLKENKIILEEIVKRRARQAHMLKYPTHADFRIEIRMAKTTVWVNNFLSRLKATLGPLGREEIAALQHRRLEDLQQRGIQQDGDGFPPWDQRYYARLLKTDLEIDHQKISEFFPLERTAKGMLDIFASLLGLRFDLIPSETLTADVLWHDTVQVYSAWDIYDDSFLGYLYLDLLWRKHKYRGNQSVNIECGYLRLDGTRNYPSTILMCSFPAPNEMSCALLKHDQVVTLFHEMGHSIHDILAKSNYARFHGYRLPPDFGEMPSILLENWCWMKDVLRGLSCHYTALSERYLVDWRTKNPGSPDPVKTIPEHLVDSLIKHRYHNAGLYYLHQLSVSAFDLHIHSLRTVQDLADLDVGKLWYDLREELEGMDFSECRSGFEFVTFSHLTSGYDVCYYAYLCCTAMAQDLFLSTFSQDPFNKETWARYRRGILEHGGTQQSLLQMLGNFLGRLPNMDLIVQG</sequence>
<evidence type="ECO:0000256" key="4">
    <source>
        <dbReference type="ARBA" id="ARBA00022801"/>
    </source>
</evidence>
<evidence type="ECO:0000259" key="8">
    <source>
        <dbReference type="Pfam" id="PF01432"/>
    </source>
</evidence>
<evidence type="ECO:0000256" key="3">
    <source>
        <dbReference type="ARBA" id="ARBA00022723"/>
    </source>
</evidence>
<dbReference type="InterPro" id="IPR024079">
    <property type="entry name" value="MetalloPept_cat_dom_sf"/>
</dbReference>
<keyword evidence="3 7" id="KW-0479">Metal-binding</keyword>
<dbReference type="GO" id="GO:0046872">
    <property type="term" value="F:metal ion binding"/>
    <property type="evidence" value="ECO:0007669"/>
    <property type="project" value="UniProtKB-UniRule"/>
</dbReference>
<dbReference type="PANTHER" id="PTHR11804:SF84">
    <property type="entry name" value="SACCHAROLYSIN"/>
    <property type="match status" value="1"/>
</dbReference>
<dbReference type="Pfam" id="PF01432">
    <property type="entry name" value="Peptidase_M3"/>
    <property type="match status" value="1"/>
</dbReference>
<dbReference type="PANTHER" id="PTHR11804">
    <property type="entry name" value="PROTEASE M3 THIMET OLIGOPEPTIDASE-RELATED"/>
    <property type="match status" value="1"/>
</dbReference>
<evidence type="ECO:0000256" key="7">
    <source>
        <dbReference type="RuleBase" id="RU003435"/>
    </source>
</evidence>
<dbReference type="AlphaFoldDB" id="A0AAD6CW06"/>
<protein>
    <submittedName>
        <fullName evidence="9">Peptidase family M3</fullName>
    </submittedName>
</protein>
<dbReference type="GO" id="GO:0006508">
    <property type="term" value="P:proteolysis"/>
    <property type="evidence" value="ECO:0007669"/>
    <property type="project" value="UniProtKB-KW"/>
</dbReference>
<dbReference type="EMBL" id="JAQIZZ010000006">
    <property type="protein sequence ID" value="KAJ5538942.1"/>
    <property type="molecule type" value="Genomic_DNA"/>
</dbReference>
<dbReference type="GO" id="GO:0004222">
    <property type="term" value="F:metalloendopeptidase activity"/>
    <property type="evidence" value="ECO:0007669"/>
    <property type="project" value="InterPro"/>
</dbReference>
<dbReference type="InterPro" id="IPR024080">
    <property type="entry name" value="Neurolysin/TOP_N"/>
</dbReference>
<comment type="similarity">
    <text evidence="1 7">Belongs to the peptidase M3 family.</text>
</comment>
<dbReference type="InterPro" id="IPR045090">
    <property type="entry name" value="Pept_M3A_M3B"/>
</dbReference>